<feature type="compositionally biased region" description="Pro residues" evidence="1">
    <location>
        <begin position="356"/>
        <end position="365"/>
    </location>
</feature>
<dbReference type="InterPro" id="IPR000261">
    <property type="entry name" value="EH_dom"/>
</dbReference>
<evidence type="ECO:0000313" key="3">
    <source>
        <dbReference type="EMBL" id="KAE8414237.1"/>
    </source>
</evidence>
<proteinExistence type="predicted"/>
<feature type="compositionally biased region" description="Polar residues" evidence="1">
    <location>
        <begin position="303"/>
        <end position="313"/>
    </location>
</feature>
<feature type="compositionally biased region" description="Basic residues" evidence="1">
    <location>
        <begin position="411"/>
        <end position="425"/>
    </location>
</feature>
<evidence type="ECO:0000313" key="4">
    <source>
        <dbReference type="Proteomes" id="UP000325395"/>
    </source>
</evidence>
<feature type="region of interest" description="Disordered" evidence="1">
    <location>
        <begin position="381"/>
        <end position="434"/>
    </location>
</feature>
<dbReference type="SUPFAM" id="SSF47473">
    <property type="entry name" value="EF-hand"/>
    <property type="match status" value="1"/>
</dbReference>
<feature type="compositionally biased region" description="Polar residues" evidence="1">
    <location>
        <begin position="321"/>
        <end position="332"/>
    </location>
</feature>
<feature type="region of interest" description="Disordered" evidence="1">
    <location>
        <begin position="35"/>
        <end position="73"/>
    </location>
</feature>
<feature type="region of interest" description="Disordered" evidence="1">
    <location>
        <begin position="346"/>
        <end position="368"/>
    </location>
</feature>
<feature type="domain" description="EH" evidence="2">
    <location>
        <begin position="466"/>
        <end position="555"/>
    </location>
</feature>
<organism evidence="3 4">
    <name type="scientific">Aspergillus pseudocaelatus</name>
    <dbReference type="NCBI Taxonomy" id="1825620"/>
    <lineage>
        <taxon>Eukaryota</taxon>
        <taxon>Fungi</taxon>
        <taxon>Dikarya</taxon>
        <taxon>Ascomycota</taxon>
        <taxon>Pezizomycotina</taxon>
        <taxon>Eurotiomycetes</taxon>
        <taxon>Eurotiomycetidae</taxon>
        <taxon>Eurotiales</taxon>
        <taxon>Aspergillaceae</taxon>
        <taxon>Aspergillus</taxon>
        <taxon>Aspergillus subgen. Circumdati</taxon>
    </lineage>
</organism>
<protein>
    <recommendedName>
        <fullName evidence="2">EH domain-containing protein</fullName>
    </recommendedName>
</protein>
<name>A0ABQ6WAU0_9EURO</name>
<dbReference type="Pfam" id="PF12763">
    <property type="entry name" value="EH"/>
    <property type="match status" value="1"/>
</dbReference>
<evidence type="ECO:0000259" key="2">
    <source>
        <dbReference type="PROSITE" id="PS50031"/>
    </source>
</evidence>
<evidence type="ECO:0000256" key="1">
    <source>
        <dbReference type="SAM" id="MobiDB-lite"/>
    </source>
</evidence>
<keyword evidence="4" id="KW-1185">Reference proteome</keyword>
<feature type="compositionally biased region" description="Basic and acidic residues" evidence="1">
    <location>
        <begin position="148"/>
        <end position="158"/>
    </location>
</feature>
<accession>A0ABQ6WAU0</accession>
<feature type="compositionally biased region" description="Polar residues" evidence="1">
    <location>
        <begin position="253"/>
        <end position="271"/>
    </location>
</feature>
<dbReference type="Gene3D" id="1.10.238.10">
    <property type="entry name" value="EF-hand"/>
    <property type="match status" value="1"/>
</dbReference>
<sequence>MANSTPAPNQRVAPHLSPGHVHNAVTALQGATTAFRTSASRSNSPAVAHRTGGAADINSYDLGPGPRPDLEAEVPPEVGSVKDKIGRYTAHSQNALESVRKSPATFRPESPQQIAARFAAEHVPVHRKNAATTTDTSGVIRGTNGHQPKNDNNVRDVKAFGPSSAESVATSNNPIGRHSQGEEAGPTRDLSIRRKPIIQPPNTPLDSTQHAVAKSRPIPPAPRKSRLVTGGPGSAEPATRSGQPSELKASLEPLSSCSFGPSEDLSTSSNEKAPVLPPRPGGSPTPNGGLSNHRALLVKNGVPSRSLSPTASSIYDRRHNSSTPSVLDDSTSLSEGALSDAIVASSLASSRAPPTRKGPPPPPPHRQARSRSILRFHNNGREFSQSRSPSSPLRHTLRNPAKSDDEDDSHHRHRTHIIRKHPHKHHEGDRKRWRSELTEKERKRYEGVWAANKGLLVPTKEEVDRQCSEHDPLRDIWPSNTSEMVVNIVVRDIWSRSRLQSFVLEQIWDLVDTQKIGLLTKEEFVVGMWLIDQQLKGHKLPVKVPDSVWGSVKRVPGISLRDIDFHS</sequence>
<dbReference type="InterPro" id="IPR011992">
    <property type="entry name" value="EF-hand-dom_pair"/>
</dbReference>
<gene>
    <name evidence="3" type="ORF">BDV36DRAFT_12952</name>
</gene>
<feature type="compositionally biased region" description="Polar residues" evidence="1">
    <location>
        <begin position="164"/>
        <end position="174"/>
    </location>
</feature>
<dbReference type="SMART" id="SM00027">
    <property type="entry name" value="EH"/>
    <property type="match status" value="1"/>
</dbReference>
<dbReference type="EMBL" id="ML735790">
    <property type="protein sequence ID" value="KAE8414237.1"/>
    <property type="molecule type" value="Genomic_DNA"/>
</dbReference>
<dbReference type="CDD" id="cd00052">
    <property type="entry name" value="EH"/>
    <property type="match status" value="1"/>
</dbReference>
<dbReference type="Proteomes" id="UP000325395">
    <property type="component" value="Unassembled WGS sequence"/>
</dbReference>
<feature type="compositionally biased region" description="Polar residues" evidence="1">
    <location>
        <begin position="381"/>
        <end position="393"/>
    </location>
</feature>
<feature type="compositionally biased region" description="Polar residues" evidence="1">
    <location>
        <begin position="35"/>
        <end position="45"/>
    </location>
</feature>
<reference evidence="3 4" key="1">
    <citation type="submission" date="2019-04" db="EMBL/GenBank/DDBJ databases">
        <authorList>
            <consortium name="DOE Joint Genome Institute"/>
            <person name="Mondo S."/>
            <person name="Kjaerbolling I."/>
            <person name="Vesth T."/>
            <person name="Frisvad J.C."/>
            <person name="Nybo J.L."/>
            <person name="Theobald S."/>
            <person name="Kildgaard S."/>
            <person name="Isbrandt T."/>
            <person name="Kuo A."/>
            <person name="Sato A."/>
            <person name="Lyhne E.K."/>
            <person name="Kogle M.E."/>
            <person name="Wiebenga A."/>
            <person name="Kun R.S."/>
            <person name="Lubbers R.J."/>
            <person name="Makela M.R."/>
            <person name="Barry K."/>
            <person name="Chovatia M."/>
            <person name="Clum A."/>
            <person name="Daum C."/>
            <person name="Haridas S."/>
            <person name="He G."/>
            <person name="LaButti K."/>
            <person name="Lipzen A."/>
            <person name="Riley R."/>
            <person name="Salamov A."/>
            <person name="Simmons B.A."/>
            <person name="Magnuson J.K."/>
            <person name="Henrissat B."/>
            <person name="Mortensen U.H."/>
            <person name="Larsen T.O."/>
            <person name="Devries R.P."/>
            <person name="Grigoriev I.V."/>
            <person name="Machida M."/>
            <person name="Baker S.E."/>
            <person name="Andersen M.R."/>
            <person name="Cantor M.N."/>
            <person name="Hua S.X."/>
        </authorList>
    </citation>
    <scope>NUCLEOTIDE SEQUENCE [LARGE SCALE GENOMIC DNA]</scope>
    <source>
        <strain evidence="3 4">CBS 117616</strain>
    </source>
</reference>
<feature type="region of interest" description="Disordered" evidence="1">
    <location>
        <begin position="135"/>
        <end position="332"/>
    </location>
</feature>
<dbReference type="PROSITE" id="PS50031">
    <property type="entry name" value="EH"/>
    <property type="match status" value="1"/>
</dbReference>